<gene>
    <name evidence="2" type="ORF">H4R34_001679</name>
</gene>
<sequence length="179" mass="19176">MAPANDPQVTIDICPSTGKNYKTMVAKSFADKLMAYGSGQYSAKEGDESAVWLTVKSSATKDQPYGCYVAWDTAKGQSGNSLIPFSSAVSADFQPGDTVYVEKLAGVKMNAHQSHNGCLRIEGTGATKGQIGVYAYSEKSAEYFKSFSASGPQSVRKQDCDPQSYYFSEDPTQNLGGVQ</sequence>
<comment type="caution">
    <text evidence="2">The sequence shown here is derived from an EMBL/GenBank/DDBJ whole genome shotgun (WGS) entry which is preliminary data.</text>
</comment>
<evidence type="ECO:0000313" key="2">
    <source>
        <dbReference type="EMBL" id="KAJ1982542.1"/>
    </source>
</evidence>
<feature type="region of interest" description="Disordered" evidence="1">
    <location>
        <begin position="151"/>
        <end position="179"/>
    </location>
</feature>
<feature type="compositionally biased region" description="Polar residues" evidence="1">
    <location>
        <begin position="170"/>
        <end position="179"/>
    </location>
</feature>
<evidence type="ECO:0000313" key="3">
    <source>
        <dbReference type="Proteomes" id="UP001151582"/>
    </source>
</evidence>
<dbReference type="EMBL" id="JANBQB010000087">
    <property type="protein sequence ID" value="KAJ1982542.1"/>
    <property type="molecule type" value="Genomic_DNA"/>
</dbReference>
<organism evidence="2 3">
    <name type="scientific">Dimargaris verticillata</name>
    <dbReference type="NCBI Taxonomy" id="2761393"/>
    <lineage>
        <taxon>Eukaryota</taxon>
        <taxon>Fungi</taxon>
        <taxon>Fungi incertae sedis</taxon>
        <taxon>Zoopagomycota</taxon>
        <taxon>Kickxellomycotina</taxon>
        <taxon>Dimargaritomycetes</taxon>
        <taxon>Dimargaritales</taxon>
        <taxon>Dimargaritaceae</taxon>
        <taxon>Dimargaris</taxon>
    </lineage>
</organism>
<evidence type="ECO:0000256" key="1">
    <source>
        <dbReference type="SAM" id="MobiDB-lite"/>
    </source>
</evidence>
<dbReference type="OrthoDB" id="5985073at2759"/>
<protein>
    <submittedName>
        <fullName evidence="2">Uncharacterized protein</fullName>
    </submittedName>
</protein>
<name>A0A9W8B803_9FUNG</name>
<dbReference type="Proteomes" id="UP001151582">
    <property type="component" value="Unassembled WGS sequence"/>
</dbReference>
<dbReference type="AlphaFoldDB" id="A0A9W8B803"/>
<keyword evidence="3" id="KW-1185">Reference proteome</keyword>
<proteinExistence type="predicted"/>
<accession>A0A9W8B803</accession>
<reference evidence="2" key="1">
    <citation type="submission" date="2022-07" db="EMBL/GenBank/DDBJ databases">
        <title>Phylogenomic reconstructions and comparative analyses of Kickxellomycotina fungi.</title>
        <authorList>
            <person name="Reynolds N.K."/>
            <person name="Stajich J.E."/>
            <person name="Barry K."/>
            <person name="Grigoriev I.V."/>
            <person name="Crous P."/>
            <person name="Smith M.E."/>
        </authorList>
    </citation>
    <scope>NUCLEOTIDE SEQUENCE</scope>
    <source>
        <strain evidence="2">RSA 567</strain>
    </source>
</reference>